<organism evidence="7 8">
    <name type="scientific">Globodera pallida</name>
    <name type="common">Potato cyst nematode worm</name>
    <name type="synonym">Heterodera pallida</name>
    <dbReference type="NCBI Taxonomy" id="36090"/>
    <lineage>
        <taxon>Eukaryota</taxon>
        <taxon>Metazoa</taxon>
        <taxon>Ecdysozoa</taxon>
        <taxon>Nematoda</taxon>
        <taxon>Chromadorea</taxon>
        <taxon>Rhabditida</taxon>
        <taxon>Tylenchina</taxon>
        <taxon>Tylenchomorpha</taxon>
        <taxon>Tylenchoidea</taxon>
        <taxon>Heteroderidae</taxon>
        <taxon>Heteroderinae</taxon>
        <taxon>Globodera</taxon>
    </lineage>
</organism>
<evidence type="ECO:0000256" key="4">
    <source>
        <dbReference type="ARBA" id="ARBA00022984"/>
    </source>
</evidence>
<comment type="pathway">
    <text evidence="1">Cell wall biogenesis; peptidoglycan biosynthesis.</text>
</comment>
<evidence type="ECO:0000313" key="7">
    <source>
        <dbReference type="Proteomes" id="UP000050741"/>
    </source>
</evidence>
<dbReference type="PANTHER" id="PTHR30582">
    <property type="entry name" value="L,D-TRANSPEPTIDASE"/>
    <property type="match status" value="1"/>
</dbReference>
<keyword evidence="3" id="KW-0133">Cell shape</keyword>
<dbReference type="CDD" id="cd16913">
    <property type="entry name" value="YkuD_like"/>
    <property type="match status" value="1"/>
</dbReference>
<name>A0A183CB60_GLOPA</name>
<dbReference type="AlphaFoldDB" id="A0A183CB60"/>
<keyword evidence="2" id="KW-0808">Transferase</keyword>
<evidence type="ECO:0000313" key="8">
    <source>
        <dbReference type="WBParaSite" id="GPLIN_001011100"/>
    </source>
</evidence>
<dbReference type="UniPathway" id="UPA00219"/>
<dbReference type="InterPro" id="IPR005490">
    <property type="entry name" value="LD_TPept_cat_dom"/>
</dbReference>
<dbReference type="Pfam" id="PF03734">
    <property type="entry name" value="YkuD"/>
    <property type="match status" value="1"/>
</dbReference>
<sequence length="274" mass="29238">MVSAALNICPNLRDSPQRMPGIALSRPGSSDSESCLMRSGALAVIFLASATILPAIPAAAQVAASDTMQVAPDALRNGQWAWYEEPQLIKASTTEWDPVSIVVSIPDQRAYVYRGGKLVGASTVSTGSDGHETPTGAFTILQKKVFHRSNLYSNAPMPYMQRLTWDGIALHAGRLPGYPASHGCIRFPAAFARQLYALTELGSDVMVTDEPVVTPERSGPSTPLLMADARNLGGEAFNMVTMPGIAPRPQVQPASWVTGPAREIVQPIGRRGSK</sequence>
<evidence type="ECO:0000256" key="5">
    <source>
        <dbReference type="ARBA" id="ARBA00023316"/>
    </source>
</evidence>
<proteinExistence type="predicted"/>
<evidence type="ECO:0000259" key="6">
    <source>
        <dbReference type="PROSITE" id="PS52029"/>
    </source>
</evidence>
<keyword evidence="7" id="KW-1185">Reference proteome</keyword>
<dbReference type="GO" id="GO:0016740">
    <property type="term" value="F:transferase activity"/>
    <property type="evidence" value="ECO:0007669"/>
    <property type="project" value="UniProtKB-KW"/>
</dbReference>
<dbReference type="NCBIfam" id="NF004785">
    <property type="entry name" value="PRK06132.1-2"/>
    <property type="match status" value="1"/>
</dbReference>
<evidence type="ECO:0000256" key="1">
    <source>
        <dbReference type="ARBA" id="ARBA00004752"/>
    </source>
</evidence>
<dbReference type="InterPro" id="IPR050979">
    <property type="entry name" value="LD-transpeptidase"/>
</dbReference>
<dbReference type="GO" id="GO:0008360">
    <property type="term" value="P:regulation of cell shape"/>
    <property type="evidence" value="ECO:0007669"/>
    <property type="project" value="UniProtKB-KW"/>
</dbReference>
<keyword evidence="4" id="KW-0573">Peptidoglycan synthesis</keyword>
<dbReference type="SUPFAM" id="SSF141523">
    <property type="entry name" value="L,D-transpeptidase catalytic domain-like"/>
    <property type="match status" value="1"/>
</dbReference>
<accession>A0A183CB60</accession>
<dbReference type="InterPro" id="IPR038063">
    <property type="entry name" value="Transpep_catalytic_dom"/>
</dbReference>
<evidence type="ECO:0000256" key="3">
    <source>
        <dbReference type="ARBA" id="ARBA00022960"/>
    </source>
</evidence>
<evidence type="ECO:0000256" key="2">
    <source>
        <dbReference type="ARBA" id="ARBA00022679"/>
    </source>
</evidence>
<reference evidence="8" key="2">
    <citation type="submission" date="2016-06" db="UniProtKB">
        <authorList>
            <consortium name="WormBaseParasite"/>
        </authorList>
    </citation>
    <scope>IDENTIFICATION</scope>
</reference>
<dbReference type="PROSITE" id="PS52029">
    <property type="entry name" value="LD_TPASE"/>
    <property type="match status" value="1"/>
</dbReference>
<keyword evidence="5" id="KW-0961">Cell wall biogenesis/degradation</keyword>
<feature type="domain" description="L,D-TPase catalytic" evidence="6">
    <location>
        <begin position="99"/>
        <end position="208"/>
    </location>
</feature>
<dbReference type="Proteomes" id="UP000050741">
    <property type="component" value="Unassembled WGS sequence"/>
</dbReference>
<dbReference type="GO" id="GO:0071972">
    <property type="term" value="F:peptidoglycan L,D-transpeptidase activity"/>
    <property type="evidence" value="ECO:0007669"/>
    <property type="project" value="TreeGrafter"/>
</dbReference>
<protein>
    <submittedName>
        <fullName evidence="8">YkuD domain-containing protein</fullName>
    </submittedName>
</protein>
<dbReference type="GO" id="GO:0005576">
    <property type="term" value="C:extracellular region"/>
    <property type="evidence" value="ECO:0007669"/>
    <property type="project" value="TreeGrafter"/>
</dbReference>
<dbReference type="Gene3D" id="2.40.440.10">
    <property type="entry name" value="L,D-transpeptidase catalytic domain-like"/>
    <property type="match status" value="1"/>
</dbReference>
<dbReference type="WBParaSite" id="GPLIN_001011100">
    <property type="protein sequence ID" value="GPLIN_001011100"/>
    <property type="gene ID" value="GPLIN_001011100"/>
</dbReference>
<reference evidence="7" key="1">
    <citation type="submission" date="2014-05" db="EMBL/GenBank/DDBJ databases">
        <title>The genome and life-stage specific transcriptomes of Globodera pallida elucidate key aspects of plant parasitism by a cyst nematode.</title>
        <authorList>
            <person name="Cotton J.A."/>
            <person name="Lilley C.J."/>
            <person name="Jones L.M."/>
            <person name="Kikuchi T."/>
            <person name="Reid A.J."/>
            <person name="Thorpe P."/>
            <person name="Tsai I.J."/>
            <person name="Beasley H."/>
            <person name="Blok V."/>
            <person name="Cock P.J.A."/>
            <person name="Van den Akker S.E."/>
            <person name="Holroyd N."/>
            <person name="Hunt M."/>
            <person name="Mantelin S."/>
            <person name="Naghra H."/>
            <person name="Pain A."/>
            <person name="Palomares-Rius J.E."/>
            <person name="Zarowiecki M."/>
            <person name="Berriman M."/>
            <person name="Jones J.T."/>
            <person name="Urwin P.E."/>
        </authorList>
    </citation>
    <scope>NUCLEOTIDE SEQUENCE [LARGE SCALE GENOMIC DNA]</scope>
    <source>
        <strain evidence="7">Lindley</strain>
    </source>
</reference>
<dbReference type="PANTHER" id="PTHR30582:SF2">
    <property type="entry name" value="L,D-TRANSPEPTIDASE YCIB-RELATED"/>
    <property type="match status" value="1"/>
</dbReference>
<dbReference type="GO" id="GO:0071555">
    <property type="term" value="P:cell wall organization"/>
    <property type="evidence" value="ECO:0007669"/>
    <property type="project" value="UniProtKB-KW"/>
</dbReference>